<dbReference type="InterPro" id="IPR048565">
    <property type="entry name" value="S1_RRP4"/>
</dbReference>
<organism evidence="7 8">
    <name type="scientific">Toxoplasma gondii p89</name>
    <dbReference type="NCBI Taxonomy" id="943119"/>
    <lineage>
        <taxon>Eukaryota</taxon>
        <taxon>Sar</taxon>
        <taxon>Alveolata</taxon>
        <taxon>Apicomplexa</taxon>
        <taxon>Conoidasida</taxon>
        <taxon>Coccidia</taxon>
        <taxon>Eucoccidiorida</taxon>
        <taxon>Eimeriorina</taxon>
        <taxon>Sarcocystidae</taxon>
        <taxon>Toxoplasma</taxon>
    </lineage>
</organism>
<evidence type="ECO:0000256" key="4">
    <source>
        <dbReference type="ARBA" id="ARBA00022884"/>
    </source>
</evidence>
<accession>A0A086KF57</accession>
<dbReference type="InterPro" id="IPR036612">
    <property type="entry name" value="KH_dom_type_1_sf"/>
</dbReference>
<feature type="compositionally biased region" description="Low complexity" evidence="5">
    <location>
        <begin position="15"/>
        <end position="43"/>
    </location>
</feature>
<evidence type="ECO:0000256" key="1">
    <source>
        <dbReference type="ARBA" id="ARBA00004123"/>
    </source>
</evidence>
<dbReference type="InterPro" id="IPR012340">
    <property type="entry name" value="NA-bd_OB-fold"/>
</dbReference>
<comment type="similarity">
    <text evidence="2">Belongs to the RRP4 family.</text>
</comment>
<evidence type="ECO:0000259" key="6">
    <source>
        <dbReference type="PROSITE" id="PS50126"/>
    </source>
</evidence>
<dbReference type="GO" id="GO:0071038">
    <property type="term" value="P:TRAMP-dependent tRNA surveillance pathway"/>
    <property type="evidence" value="ECO:0007669"/>
    <property type="project" value="TreeGrafter"/>
</dbReference>
<dbReference type="Gene3D" id="2.40.50.140">
    <property type="entry name" value="Nucleic acid-binding proteins"/>
    <property type="match status" value="1"/>
</dbReference>
<evidence type="ECO:0000313" key="8">
    <source>
        <dbReference type="Proteomes" id="UP000028828"/>
    </source>
</evidence>
<gene>
    <name evidence="7" type="ORF">TGP89_224860</name>
</gene>
<dbReference type="GO" id="GO:0071035">
    <property type="term" value="P:nuclear polyadenylation-dependent rRNA catabolic process"/>
    <property type="evidence" value="ECO:0007669"/>
    <property type="project" value="TreeGrafter"/>
</dbReference>
<dbReference type="CDD" id="cd05789">
    <property type="entry name" value="S1_Rrp4"/>
    <property type="match status" value="1"/>
</dbReference>
<dbReference type="AlphaFoldDB" id="A0A086KF57"/>
<dbReference type="Pfam" id="PF14382">
    <property type="entry name" value="ECR1_N"/>
    <property type="match status" value="1"/>
</dbReference>
<dbReference type="GO" id="GO:0034475">
    <property type="term" value="P:U4 snRNA 3'-end processing"/>
    <property type="evidence" value="ECO:0007669"/>
    <property type="project" value="TreeGrafter"/>
</dbReference>
<evidence type="ECO:0000256" key="3">
    <source>
        <dbReference type="ARBA" id="ARBA00022835"/>
    </source>
</evidence>
<dbReference type="Pfam" id="PF15985">
    <property type="entry name" value="KH_6"/>
    <property type="match status" value="1"/>
</dbReference>
<dbReference type="InterPro" id="IPR003029">
    <property type="entry name" value="S1_domain"/>
</dbReference>
<dbReference type="CDD" id="cd22525">
    <property type="entry name" value="KH-I_Rrp4_eukar"/>
    <property type="match status" value="1"/>
</dbReference>
<dbReference type="PANTHER" id="PTHR21321">
    <property type="entry name" value="PNAS-3 RELATED"/>
    <property type="match status" value="1"/>
</dbReference>
<sequence length="353" mass="38777">MVNQTDSDNFPPLGAASSRRPRSAASAFSDSSASSASSASAHAEGVHETHKRLRGEAMRWSAASLDDRERKSVFSGDIPGLGVVVPGQQIVVEEGCMRGHGTYEKGGKIFAAVCGILEKVNKLVYIRPLRSRYQGSVGDVVVGRVTDILNGKWLVDVNSGQAACLALAAISLPEHRRRLDEDMLEMQNFFVVGDVICCEVQRVRADGQILLHTRSTRYGRLMNGVFLAVAPQQIQRQSHHIVQLSCGVQVVLGLNGYIWISLPMKTSAKDTMNYAHVQTTHEKVSKEMRLAISRVRNIVLCLARSNFDISTQTIERMYDVSVSRGWEAKDLADPLVMQELVEAFLVARLGKDA</sequence>
<evidence type="ECO:0000256" key="5">
    <source>
        <dbReference type="SAM" id="MobiDB-lite"/>
    </source>
</evidence>
<dbReference type="SUPFAM" id="SSF54791">
    <property type="entry name" value="Eukaryotic type KH-domain (KH-domain type I)"/>
    <property type="match status" value="1"/>
</dbReference>
<dbReference type="SUPFAM" id="SSF110324">
    <property type="entry name" value="Ribosomal L27 protein-like"/>
    <property type="match status" value="1"/>
</dbReference>
<dbReference type="InterPro" id="IPR004088">
    <property type="entry name" value="KH_dom_type_1"/>
</dbReference>
<dbReference type="GO" id="GO:0000176">
    <property type="term" value="C:nuclear exosome (RNase complex)"/>
    <property type="evidence" value="ECO:0007669"/>
    <property type="project" value="TreeGrafter"/>
</dbReference>
<comment type="caution">
    <text evidence="7">The sequence shown here is derived from an EMBL/GenBank/DDBJ whole genome shotgun (WGS) entry which is preliminary data.</text>
</comment>
<evidence type="ECO:0000313" key="7">
    <source>
        <dbReference type="EMBL" id="KFG43025.1"/>
    </source>
</evidence>
<proteinExistence type="inferred from homology"/>
<dbReference type="InterPro" id="IPR025721">
    <property type="entry name" value="Exosome_cplx_N_dom"/>
</dbReference>
<dbReference type="GO" id="GO:0000177">
    <property type="term" value="C:cytoplasmic exosome (RNase complex)"/>
    <property type="evidence" value="ECO:0007669"/>
    <property type="project" value="TreeGrafter"/>
</dbReference>
<name>A0A086KF57_TOXGO</name>
<dbReference type="GO" id="GO:0071034">
    <property type="term" value="P:CUT catabolic process"/>
    <property type="evidence" value="ECO:0007669"/>
    <property type="project" value="TreeGrafter"/>
</dbReference>
<evidence type="ECO:0000256" key="2">
    <source>
        <dbReference type="ARBA" id="ARBA00009155"/>
    </source>
</evidence>
<feature type="domain" description="S1 motif" evidence="6">
    <location>
        <begin position="138"/>
        <end position="214"/>
    </location>
</feature>
<dbReference type="SMART" id="SM00316">
    <property type="entry name" value="S1"/>
    <property type="match status" value="1"/>
</dbReference>
<dbReference type="InterPro" id="IPR026699">
    <property type="entry name" value="Exosome_RNA_bind1/RRP40/RRP4"/>
</dbReference>
<protein>
    <submittedName>
        <fullName evidence="7">Putative exosome component 2</fullName>
    </submittedName>
</protein>
<reference evidence="7 8" key="1">
    <citation type="submission" date="2014-03" db="EMBL/GenBank/DDBJ databases">
        <authorList>
            <person name="Sibley D."/>
            <person name="Venepally P."/>
            <person name="Karamycheva S."/>
            <person name="Hadjithomas M."/>
            <person name="Khan A."/>
            <person name="Brunk B."/>
            <person name="Roos D."/>
            <person name="Caler E."/>
            <person name="Lorenzi H."/>
        </authorList>
    </citation>
    <scope>NUCLEOTIDE SEQUENCE [LARGE SCALE GENOMIC DNA]</scope>
    <source>
        <strain evidence="8">p89</strain>
    </source>
</reference>
<dbReference type="GO" id="GO:0003723">
    <property type="term" value="F:RNA binding"/>
    <property type="evidence" value="ECO:0007669"/>
    <property type="project" value="UniProtKB-KW"/>
</dbReference>
<dbReference type="PANTHER" id="PTHR21321:SF4">
    <property type="entry name" value="EXOSOME COMPLEX COMPONENT RRP4"/>
    <property type="match status" value="1"/>
</dbReference>
<dbReference type="EMBL" id="AEYI02000976">
    <property type="protein sequence ID" value="KFG43025.1"/>
    <property type="molecule type" value="Genomic_DNA"/>
</dbReference>
<feature type="region of interest" description="Disordered" evidence="5">
    <location>
        <begin position="1"/>
        <end position="53"/>
    </location>
</feature>
<dbReference type="OrthoDB" id="1650at2759"/>
<dbReference type="GO" id="GO:0071051">
    <property type="term" value="P:poly(A)-dependent snoRNA 3'-end processing"/>
    <property type="evidence" value="ECO:0007669"/>
    <property type="project" value="TreeGrafter"/>
</dbReference>
<dbReference type="VEuPathDB" id="ToxoDB:TGP89_224860"/>
<dbReference type="Gene3D" id="2.40.50.100">
    <property type="match status" value="1"/>
</dbReference>
<dbReference type="Pfam" id="PF21266">
    <property type="entry name" value="S1_RRP4"/>
    <property type="match status" value="1"/>
</dbReference>
<keyword evidence="4" id="KW-0694">RNA-binding</keyword>
<dbReference type="PROSITE" id="PS50126">
    <property type="entry name" value="S1"/>
    <property type="match status" value="1"/>
</dbReference>
<dbReference type="SUPFAM" id="SSF50249">
    <property type="entry name" value="Nucleic acid-binding proteins"/>
    <property type="match status" value="1"/>
</dbReference>
<keyword evidence="3" id="KW-0271">Exosome</keyword>
<dbReference type="Proteomes" id="UP000028828">
    <property type="component" value="Unassembled WGS sequence"/>
</dbReference>
<dbReference type="GO" id="GO:0000467">
    <property type="term" value="P:exonucleolytic trimming to generate mature 3'-end of 5.8S rRNA from tricistronic rRNA transcript (SSU-rRNA, 5.8S rRNA, LSU-rRNA)"/>
    <property type="evidence" value="ECO:0007669"/>
    <property type="project" value="TreeGrafter"/>
</dbReference>
<comment type="subcellular location">
    <subcellularLocation>
        <location evidence="1">Nucleus</location>
    </subcellularLocation>
</comment>